<dbReference type="FunFam" id="3.30.70.240:FF:000007">
    <property type="entry name" value="Translation factor GUF1, mitochondrial"/>
    <property type="match status" value="1"/>
</dbReference>
<keyword evidence="3 12" id="KW-0547">Nucleotide-binding</keyword>
<dbReference type="NCBIfam" id="TIGR00231">
    <property type="entry name" value="small_GTP"/>
    <property type="match status" value="1"/>
</dbReference>
<feature type="domain" description="Tr-type G" evidence="13">
    <location>
        <begin position="2"/>
        <end position="183"/>
    </location>
</feature>
<dbReference type="PANTHER" id="PTHR43512">
    <property type="entry name" value="TRANSLATION FACTOR GUF1-RELATED"/>
    <property type="match status" value="1"/>
</dbReference>
<proteinExistence type="inferred from homology"/>
<dbReference type="PROSITE" id="PS00301">
    <property type="entry name" value="G_TR_1"/>
    <property type="match status" value="1"/>
</dbReference>
<dbReference type="SUPFAM" id="SSF54980">
    <property type="entry name" value="EF-G C-terminal domain-like"/>
    <property type="match status" value="2"/>
</dbReference>
<keyword evidence="7 12" id="KW-0472">Membrane</keyword>
<gene>
    <name evidence="12 14" type="primary">lepA</name>
    <name evidence="14" type="ORF">BCTU_170</name>
</gene>
<evidence type="ECO:0000256" key="3">
    <source>
        <dbReference type="ARBA" id="ARBA00022741"/>
    </source>
</evidence>
<dbReference type="HOGENOM" id="CLU_009995_3_3_6"/>
<dbReference type="EMBL" id="CP001817">
    <property type="protein sequence ID" value="AEH39755.1"/>
    <property type="molecule type" value="Genomic_DNA"/>
</dbReference>
<feature type="binding site" evidence="12">
    <location>
        <begin position="130"/>
        <end position="133"/>
    </location>
    <ligand>
        <name>GTP</name>
        <dbReference type="ChEBI" id="CHEBI:37565"/>
    </ligand>
</feature>
<dbReference type="FunFam" id="3.30.70.2570:FF:000001">
    <property type="entry name" value="Translation factor GUF1, mitochondrial"/>
    <property type="match status" value="1"/>
</dbReference>
<dbReference type="InterPro" id="IPR013842">
    <property type="entry name" value="LepA_CTD"/>
</dbReference>
<dbReference type="Pfam" id="PF06421">
    <property type="entry name" value="LepA_C"/>
    <property type="match status" value="1"/>
</dbReference>
<dbReference type="EC" id="3.6.5.n1" evidence="11 12"/>
<dbReference type="FunFam" id="2.40.30.10:FF:000015">
    <property type="entry name" value="Translation factor GUF1, mitochondrial"/>
    <property type="match status" value="1"/>
</dbReference>
<evidence type="ECO:0000259" key="13">
    <source>
        <dbReference type="PROSITE" id="PS51722"/>
    </source>
</evidence>
<keyword evidence="15" id="KW-1185">Reference proteome</keyword>
<evidence type="ECO:0000256" key="7">
    <source>
        <dbReference type="ARBA" id="ARBA00023136"/>
    </source>
</evidence>
<evidence type="ECO:0000256" key="12">
    <source>
        <dbReference type="HAMAP-Rule" id="MF_00071"/>
    </source>
</evidence>
<keyword evidence="5 12" id="KW-0648">Protein biosynthesis</keyword>
<dbReference type="GO" id="GO:0043022">
    <property type="term" value="F:ribosome binding"/>
    <property type="evidence" value="ECO:0007669"/>
    <property type="project" value="UniProtKB-UniRule"/>
</dbReference>
<dbReference type="GO" id="GO:0045727">
    <property type="term" value="P:positive regulation of translation"/>
    <property type="evidence" value="ECO:0007669"/>
    <property type="project" value="UniProtKB-UniRule"/>
</dbReference>
<dbReference type="Gene3D" id="3.40.50.300">
    <property type="entry name" value="P-loop containing nucleotide triphosphate hydrolases"/>
    <property type="match status" value="1"/>
</dbReference>
<dbReference type="Pfam" id="PF00009">
    <property type="entry name" value="GTP_EFTU"/>
    <property type="match status" value="1"/>
</dbReference>
<dbReference type="GO" id="GO:0003924">
    <property type="term" value="F:GTPase activity"/>
    <property type="evidence" value="ECO:0007669"/>
    <property type="project" value="UniProtKB-UniRule"/>
</dbReference>
<dbReference type="FunFam" id="3.40.50.300:FF:000078">
    <property type="entry name" value="Elongation factor 4"/>
    <property type="match status" value="1"/>
</dbReference>
<evidence type="ECO:0000256" key="8">
    <source>
        <dbReference type="ARBA" id="ARBA00050293"/>
    </source>
</evidence>
<keyword evidence="14" id="KW-0251">Elongation factor</keyword>
<dbReference type="InterPro" id="IPR035654">
    <property type="entry name" value="LepA_IV"/>
</dbReference>
<dbReference type="InterPro" id="IPR006297">
    <property type="entry name" value="EF-4"/>
</dbReference>
<organism evidence="14 15">
    <name type="scientific">Buchnera aphidicola</name>
    <name type="common">Cinara tujafilina</name>
    <dbReference type="NCBI Taxonomy" id="261317"/>
    <lineage>
        <taxon>Bacteria</taxon>
        <taxon>Pseudomonadati</taxon>
        <taxon>Pseudomonadota</taxon>
        <taxon>Gammaproteobacteria</taxon>
        <taxon>Enterobacterales</taxon>
        <taxon>Erwiniaceae</taxon>
        <taxon>Buchnera</taxon>
    </lineage>
</organism>
<accession>F7WZ98</accession>
<evidence type="ECO:0000256" key="5">
    <source>
        <dbReference type="ARBA" id="ARBA00022917"/>
    </source>
</evidence>
<dbReference type="GO" id="GO:0003746">
    <property type="term" value="F:translation elongation factor activity"/>
    <property type="evidence" value="ECO:0007669"/>
    <property type="project" value="UniProtKB-UniRule"/>
</dbReference>
<dbReference type="Gene3D" id="3.30.70.2570">
    <property type="entry name" value="Elongation factor 4, C-terminal domain"/>
    <property type="match status" value="1"/>
</dbReference>
<comment type="subcellular location">
    <subcellularLocation>
        <location evidence="12">Cell membrane</location>
        <topology evidence="12">Peripheral membrane protein</topology>
        <orientation evidence="12">Cytoplasmic side</orientation>
    </subcellularLocation>
</comment>
<evidence type="ECO:0000313" key="15">
    <source>
        <dbReference type="Proteomes" id="UP000006811"/>
    </source>
</evidence>
<dbReference type="CDD" id="cd03709">
    <property type="entry name" value="lepA_C"/>
    <property type="match status" value="1"/>
</dbReference>
<evidence type="ECO:0000256" key="2">
    <source>
        <dbReference type="ARBA" id="ARBA00022475"/>
    </source>
</evidence>
<comment type="similarity">
    <text evidence="1 12">Belongs to the TRAFAC class translation factor GTPase superfamily. Classic translation factor GTPase family. LepA subfamily.</text>
</comment>
<evidence type="ECO:0000256" key="4">
    <source>
        <dbReference type="ARBA" id="ARBA00022801"/>
    </source>
</evidence>
<dbReference type="eggNOG" id="COG0481">
    <property type="taxonomic scope" value="Bacteria"/>
</dbReference>
<dbReference type="AlphaFoldDB" id="F7WZ98"/>
<dbReference type="InterPro" id="IPR027417">
    <property type="entry name" value="P-loop_NTPase"/>
</dbReference>
<feature type="binding site" evidence="12">
    <location>
        <begin position="14"/>
        <end position="19"/>
    </location>
    <ligand>
        <name>GTP</name>
        <dbReference type="ChEBI" id="CHEBI:37565"/>
    </ligand>
</feature>
<keyword evidence="6 12" id="KW-0342">GTP-binding</keyword>
<comment type="function">
    <text evidence="9 12">Required for accurate and efficient protein synthesis under certain stress conditions. May act as a fidelity factor of the translation reaction, by catalyzing a one-codon backward translocation of tRNAs on improperly translocated ribosomes. Back-translocation proceeds from a post-translocation (POST) complex to a pre-translocation (PRE) complex, thus giving elongation factor G a second chance to translocate the tRNAs correctly. Binds to ribosomes in a GTP-dependent manner.</text>
</comment>
<reference evidence="14 15" key="1">
    <citation type="journal article" date="2011" name="Appl. Environ. Microbiol.">
        <title>The genome of Buchnera aphidicola from the aphid Cinara tujafilina provides new clues about the evolutionary history of metabolic losses in bacterial endosymbionts.</title>
        <authorList>
            <person name="Lamelas A."/>
            <person name="Gosalbes M.J."/>
            <person name="Moya A."/>
            <person name="Latorre A."/>
        </authorList>
    </citation>
    <scope>NUCLEOTIDE SEQUENCE [LARGE SCALE GENOMIC DNA]</scope>
    <source>
        <strain evidence="15">Cinara tujafilina</strain>
    </source>
</reference>
<name>F7WZ98_9GAMM</name>
<evidence type="ECO:0000256" key="1">
    <source>
        <dbReference type="ARBA" id="ARBA00005454"/>
    </source>
</evidence>
<dbReference type="Gene3D" id="2.40.30.10">
    <property type="entry name" value="Translation factors"/>
    <property type="match status" value="1"/>
</dbReference>
<dbReference type="InterPro" id="IPR000640">
    <property type="entry name" value="EFG_V-like"/>
</dbReference>
<dbReference type="InterPro" id="IPR000795">
    <property type="entry name" value="T_Tr_GTP-bd_dom"/>
</dbReference>
<dbReference type="Pfam" id="PF00679">
    <property type="entry name" value="EFG_C"/>
    <property type="match status" value="1"/>
</dbReference>
<evidence type="ECO:0000313" key="14">
    <source>
        <dbReference type="EMBL" id="AEH39755.1"/>
    </source>
</evidence>
<dbReference type="SUPFAM" id="SSF52540">
    <property type="entry name" value="P-loop containing nucleoside triphosphate hydrolases"/>
    <property type="match status" value="1"/>
</dbReference>
<dbReference type="KEGG" id="baj:BCTU_170"/>
<comment type="catalytic activity">
    <reaction evidence="8 12">
        <text>GTP + H2O = GDP + phosphate + H(+)</text>
        <dbReference type="Rhea" id="RHEA:19669"/>
        <dbReference type="ChEBI" id="CHEBI:15377"/>
        <dbReference type="ChEBI" id="CHEBI:15378"/>
        <dbReference type="ChEBI" id="CHEBI:37565"/>
        <dbReference type="ChEBI" id="CHEBI:43474"/>
        <dbReference type="ChEBI" id="CHEBI:58189"/>
        <dbReference type="EC" id="3.6.5.n1"/>
    </reaction>
</comment>
<dbReference type="PRINTS" id="PR00315">
    <property type="entry name" value="ELONGATNFCT"/>
</dbReference>
<dbReference type="STRING" id="261317.BCTU_170"/>
<dbReference type="GO" id="GO:0097216">
    <property type="term" value="F:guanosine tetraphosphate binding"/>
    <property type="evidence" value="ECO:0007669"/>
    <property type="project" value="UniProtKB-ARBA"/>
</dbReference>
<dbReference type="InterPro" id="IPR005225">
    <property type="entry name" value="Small_GTP-bd"/>
</dbReference>
<dbReference type="Proteomes" id="UP000006811">
    <property type="component" value="Chromosome"/>
</dbReference>
<evidence type="ECO:0000256" key="10">
    <source>
        <dbReference type="ARBA" id="ARBA00061052"/>
    </source>
</evidence>
<comment type="similarity">
    <text evidence="10">Belongs to the GTP-binding elongation factor family. LepA subfamily.</text>
</comment>
<dbReference type="NCBIfam" id="TIGR01393">
    <property type="entry name" value="lepA"/>
    <property type="match status" value="1"/>
</dbReference>
<dbReference type="PANTHER" id="PTHR43512:SF4">
    <property type="entry name" value="TRANSLATION FACTOR GUF1 HOMOLOG, CHLOROPLASTIC"/>
    <property type="match status" value="1"/>
</dbReference>
<dbReference type="Pfam" id="PF03144">
    <property type="entry name" value="GTP_EFTU_D2"/>
    <property type="match status" value="1"/>
</dbReference>
<evidence type="ECO:0000256" key="11">
    <source>
        <dbReference type="ARBA" id="ARBA00066744"/>
    </source>
</evidence>
<evidence type="ECO:0000256" key="9">
    <source>
        <dbReference type="ARBA" id="ARBA00057626"/>
    </source>
</evidence>
<sequence length="595" mass="67300">MKNIRNFSIIAHVDHGKSTLSDRLIQICGGLSLREMSSQVLDSMDLERERGITIKAQSVMIKYKAKIKTYFLNFIDTPGHVNFSDEVSRSLSACEGALLIVDAAQGVEAQTVANCRNALNLNLKVLPVLNKIDLPNANPEKVSQDIENIIGISMKNSVKCSAKTGFGILELLEQIIKKIPSPSGDINNPLQALVIDSWFDKYLGVVFLIRIKNGYIKIKDRIQVINKKITYQVEKLGILPQKENKKTLLCGEVGWIICGIKNISSIIVGETITSYIKPAQKSLPKFKKLNQKFTLDFFPTHPDQYSYFKDALMKLQLNDTALYYEPDMSKILGLGFRCGFLGLLHLEIIQSRLEREYNISLIVTAPTVGYEIISINGKKVYIDNPSKLPNMNNIKKIREPIAKCNIITPIKYIGNIIKLCVENRGKQKSLVYHQTQIMISYDIPLSELVLNFFDRLKAISSGYASLEYTFKKFKTSKLMKIDIFINSVKIDSLSTVTHKNNVIHIAKLIIKNIKKFMPRHQFDIPIQAKISNTVIARETIKQLRKNVISKCYGGDVSRKKKLLQKQKRGKKKMKNFGSVSIPPEIFSSIIAINKK</sequence>
<dbReference type="InterPro" id="IPR004161">
    <property type="entry name" value="EFTu-like_2"/>
</dbReference>
<dbReference type="GO" id="GO:0005886">
    <property type="term" value="C:plasma membrane"/>
    <property type="evidence" value="ECO:0007669"/>
    <property type="project" value="UniProtKB-SubCell"/>
</dbReference>
<dbReference type="CDD" id="cd01890">
    <property type="entry name" value="LepA"/>
    <property type="match status" value="1"/>
</dbReference>
<dbReference type="InterPro" id="IPR031157">
    <property type="entry name" value="G_TR_CS"/>
</dbReference>
<dbReference type="InterPro" id="IPR038363">
    <property type="entry name" value="LepA_C_sf"/>
</dbReference>
<evidence type="ECO:0000256" key="6">
    <source>
        <dbReference type="ARBA" id="ARBA00023134"/>
    </source>
</evidence>
<dbReference type="Gene3D" id="3.30.70.870">
    <property type="entry name" value="Elongation Factor G (Translational Gtpase), domain 3"/>
    <property type="match status" value="1"/>
</dbReference>
<dbReference type="HAMAP" id="MF_00071">
    <property type="entry name" value="LepA"/>
    <property type="match status" value="1"/>
</dbReference>
<keyword evidence="2 12" id="KW-1003">Cell membrane</keyword>
<protein>
    <recommendedName>
        <fullName evidence="11 12">Elongation factor 4</fullName>
        <shortName evidence="12">EF-4</shortName>
        <ecNumber evidence="11 12">3.6.5.n1</ecNumber>
    </recommendedName>
    <alternativeName>
        <fullName evidence="12">Ribosomal back-translocase LepA</fullName>
    </alternativeName>
</protein>
<dbReference type="OrthoDB" id="9804431at2"/>
<dbReference type="InterPro" id="IPR035647">
    <property type="entry name" value="EFG_III/V"/>
</dbReference>
<dbReference type="Gene3D" id="3.30.70.240">
    <property type="match status" value="1"/>
</dbReference>
<keyword evidence="4 12" id="KW-0378">Hydrolase</keyword>
<dbReference type="GO" id="GO:0005525">
    <property type="term" value="F:GTP binding"/>
    <property type="evidence" value="ECO:0007669"/>
    <property type="project" value="UniProtKB-UniRule"/>
</dbReference>
<dbReference type="PROSITE" id="PS51722">
    <property type="entry name" value="G_TR_2"/>
    <property type="match status" value="1"/>
</dbReference>